<proteinExistence type="predicted"/>
<name>S4RSB9_PETMA</name>
<reference evidence="1" key="1">
    <citation type="submission" date="2025-08" db="UniProtKB">
        <authorList>
            <consortium name="Ensembl"/>
        </authorList>
    </citation>
    <scope>IDENTIFICATION</scope>
</reference>
<evidence type="ECO:0000313" key="1">
    <source>
        <dbReference type="Ensembl" id="ENSPMAP00000008108.1"/>
    </source>
</evidence>
<dbReference type="OMA" id="CNCYRSS"/>
<dbReference type="Ensembl" id="ENSPMAT00000008144.1">
    <property type="protein sequence ID" value="ENSPMAP00000008108.1"/>
    <property type="gene ID" value="ENSPMAG00000007364.1"/>
</dbReference>
<sequence>CEEAGCYRRDVRYDAKFHQIRALVAVSSDCEQHVKLHCRHIRFLGAGWGWWVSWDGRRMFHWGGAEPGSGKCACGMTDSCYAPGKPCNCDANDHIWRGDEGLLTSRAALPLRALHLGDTRDAPLEMAYHTIGKLRCRGRAGND</sequence>
<protein>
    <submittedName>
        <fullName evidence="1">Uncharacterized protein</fullName>
    </submittedName>
</protein>
<organism evidence="1">
    <name type="scientific">Petromyzon marinus</name>
    <name type="common">Sea lamprey</name>
    <dbReference type="NCBI Taxonomy" id="7757"/>
    <lineage>
        <taxon>Eukaryota</taxon>
        <taxon>Metazoa</taxon>
        <taxon>Chordata</taxon>
        <taxon>Craniata</taxon>
        <taxon>Vertebrata</taxon>
        <taxon>Cyclostomata</taxon>
        <taxon>Hyperoartia</taxon>
        <taxon>Petromyzontiformes</taxon>
        <taxon>Petromyzontidae</taxon>
        <taxon>Petromyzon</taxon>
    </lineage>
</organism>
<dbReference type="GeneTree" id="ENSGT00940000170887"/>
<dbReference type="AlphaFoldDB" id="S4RSB9"/>
<accession>S4RSB9</accession>
<dbReference type="HOGENOM" id="CLU_134783_0_0_1"/>
<reference evidence="1" key="2">
    <citation type="submission" date="2025-09" db="UniProtKB">
        <authorList>
            <consortium name="Ensembl"/>
        </authorList>
    </citation>
    <scope>IDENTIFICATION</scope>
</reference>
<dbReference type="STRING" id="7757.ENSPMAP00000008108"/>
<dbReference type="Gene3D" id="2.60.120.1000">
    <property type="match status" value="1"/>
</dbReference>